<dbReference type="InterPro" id="IPR007219">
    <property type="entry name" value="XnlR_reg_dom"/>
</dbReference>
<feature type="region of interest" description="Disordered" evidence="8">
    <location>
        <begin position="149"/>
        <end position="236"/>
    </location>
</feature>
<feature type="domain" description="C2H2-type" evidence="9">
    <location>
        <begin position="98"/>
        <end position="127"/>
    </location>
</feature>
<feature type="compositionally biased region" description="Polar residues" evidence="8">
    <location>
        <begin position="198"/>
        <end position="216"/>
    </location>
</feature>
<dbReference type="GO" id="GO:0006351">
    <property type="term" value="P:DNA-templated transcription"/>
    <property type="evidence" value="ECO:0007669"/>
    <property type="project" value="InterPro"/>
</dbReference>
<feature type="domain" description="C2H2-type" evidence="9">
    <location>
        <begin position="68"/>
        <end position="97"/>
    </location>
</feature>
<dbReference type="SUPFAM" id="SSF57667">
    <property type="entry name" value="beta-beta-alpha zinc fingers"/>
    <property type="match status" value="1"/>
</dbReference>
<evidence type="ECO:0000256" key="4">
    <source>
        <dbReference type="ARBA" id="ARBA00022771"/>
    </source>
</evidence>
<evidence type="ECO:0000256" key="7">
    <source>
        <dbReference type="PROSITE-ProRule" id="PRU00042"/>
    </source>
</evidence>
<dbReference type="GO" id="GO:0000785">
    <property type="term" value="C:chromatin"/>
    <property type="evidence" value="ECO:0007669"/>
    <property type="project" value="TreeGrafter"/>
</dbReference>
<evidence type="ECO:0000256" key="3">
    <source>
        <dbReference type="ARBA" id="ARBA00022737"/>
    </source>
</evidence>
<dbReference type="STRING" id="42249.A0A317SJ41"/>
<feature type="compositionally biased region" description="Low complexity" evidence="8">
    <location>
        <begin position="311"/>
        <end position="343"/>
    </location>
</feature>
<dbReference type="InterPro" id="IPR013087">
    <property type="entry name" value="Znf_C2H2_type"/>
</dbReference>
<dbReference type="EMBL" id="PYWC01000079">
    <property type="protein sequence ID" value="PWW73476.1"/>
    <property type="molecule type" value="Genomic_DNA"/>
</dbReference>
<keyword evidence="11" id="KW-1185">Reference proteome</keyword>
<evidence type="ECO:0000256" key="8">
    <source>
        <dbReference type="SAM" id="MobiDB-lite"/>
    </source>
</evidence>
<dbReference type="GO" id="GO:0005634">
    <property type="term" value="C:nucleus"/>
    <property type="evidence" value="ECO:0007669"/>
    <property type="project" value="UniProtKB-SubCell"/>
</dbReference>
<gene>
    <name evidence="10" type="ORF">C7212DRAFT_347308</name>
</gene>
<dbReference type="SMART" id="SM00355">
    <property type="entry name" value="ZnF_C2H2"/>
    <property type="match status" value="2"/>
</dbReference>
<feature type="region of interest" description="Disordered" evidence="8">
    <location>
        <begin position="254"/>
        <end position="396"/>
    </location>
</feature>
<feature type="region of interest" description="Disordered" evidence="8">
    <location>
        <begin position="1"/>
        <end position="75"/>
    </location>
</feature>
<comment type="subcellular location">
    <subcellularLocation>
        <location evidence="1">Nucleus</location>
    </subcellularLocation>
</comment>
<dbReference type="PANTHER" id="PTHR40626:SF11">
    <property type="entry name" value="ZINC FINGER PROTEIN YPR022C"/>
    <property type="match status" value="1"/>
</dbReference>
<keyword evidence="2" id="KW-0479">Metal-binding</keyword>
<feature type="compositionally biased region" description="Polar residues" evidence="8">
    <location>
        <begin position="365"/>
        <end position="380"/>
    </location>
</feature>
<dbReference type="Pfam" id="PF04082">
    <property type="entry name" value="Fungal_trans"/>
    <property type="match status" value="1"/>
</dbReference>
<dbReference type="Gene3D" id="3.30.160.60">
    <property type="entry name" value="Classic Zinc Finger"/>
    <property type="match status" value="1"/>
</dbReference>
<dbReference type="GO" id="GO:0008270">
    <property type="term" value="F:zinc ion binding"/>
    <property type="evidence" value="ECO:0007669"/>
    <property type="project" value="UniProtKB-KW"/>
</dbReference>
<name>A0A317SJ41_9PEZI</name>
<dbReference type="AlphaFoldDB" id="A0A317SJ41"/>
<feature type="compositionally biased region" description="Polar residues" evidence="8">
    <location>
        <begin position="291"/>
        <end position="310"/>
    </location>
</feature>
<evidence type="ECO:0000256" key="6">
    <source>
        <dbReference type="ARBA" id="ARBA00023242"/>
    </source>
</evidence>
<keyword evidence="5" id="KW-0862">Zinc</keyword>
<evidence type="ECO:0000256" key="1">
    <source>
        <dbReference type="ARBA" id="ARBA00004123"/>
    </source>
</evidence>
<feature type="compositionally biased region" description="Low complexity" evidence="8">
    <location>
        <begin position="381"/>
        <end position="396"/>
    </location>
</feature>
<feature type="compositionally biased region" description="Basic and acidic residues" evidence="8">
    <location>
        <begin position="19"/>
        <end position="33"/>
    </location>
</feature>
<feature type="compositionally biased region" description="Polar residues" evidence="8">
    <location>
        <begin position="227"/>
        <end position="236"/>
    </location>
</feature>
<dbReference type="InterPro" id="IPR051059">
    <property type="entry name" value="VerF-like"/>
</dbReference>
<dbReference type="CDD" id="cd12148">
    <property type="entry name" value="fungal_TF_MHR"/>
    <property type="match status" value="1"/>
</dbReference>
<dbReference type="PANTHER" id="PTHR40626">
    <property type="entry name" value="MIP31509P"/>
    <property type="match status" value="1"/>
</dbReference>
<dbReference type="Pfam" id="PF00096">
    <property type="entry name" value="zf-C2H2"/>
    <property type="match status" value="1"/>
</dbReference>
<dbReference type="GO" id="GO:0000981">
    <property type="term" value="F:DNA-binding transcription factor activity, RNA polymerase II-specific"/>
    <property type="evidence" value="ECO:0007669"/>
    <property type="project" value="InterPro"/>
</dbReference>
<evidence type="ECO:0000259" key="9">
    <source>
        <dbReference type="PROSITE" id="PS50157"/>
    </source>
</evidence>
<feature type="compositionally biased region" description="Low complexity" evidence="8">
    <location>
        <begin position="156"/>
        <end position="170"/>
    </location>
</feature>
<sequence length="1113" mass="121942">MSTAGHRQAVGPYQQPQEMDEKARGRERNRDGMVDGGGAQVIGGPLSSSSEPPSRKRRRSRKGLDKKFECPEEGCGRSYSRAEHLYRHQLNHQPKQIYFCDFPDCKRSFVRQDLCMRHRDRHTNRPGSQLQRKDSLLNNPAGAAARSILSERKSSMSKGSSSPESPNGPGLVMKGGEGESPIMTPNGVSMNLAASPDTGLSSATLPNSSSVTTPNVDNRAKIRRTTADSGSAQRATNGMAEMHPQAARRFSIEHVRSKPEASPVDANTLYGGGQQRPGLPSSKSDFARPPLQTSVGPNQTINGMSSMQPLSASSVSSGGHFSAQSTSASTAGSSMASTTDTSAGPTYAPHTSFASFSLPQPAYPNLSQSNAPNQGQNQYITSPPTSSSSVGASNPVAGVTTTDVDFDPTGFPFTVPVFGNDGYTRSPNWMANDFAAWFFEDTQLPGGSRTSSIGGNYIDSLAMGPQNIYLGSQEFQAHNYYPHPLQPQHPMAVTSLIAPPSPPQESLLSEHKRQDLMDLIENYPEMSDLPQRTGSLALNSTEDDSHALSLHMMQSYISSYWLHFHPQLPILHRPTFSADKTPSLLLLTMMAIGASLIGTKVDPTVAQAATALSVILAWNLRWQIFSDVDFRPPAKLWVFQALLLLETFEKMFASRALHERAHIHHATTLTLMRRGSSLTGRCAYDSPQSGRDVKSNSDNGSAAFSGQPSGSAPVEDAWNRWIVSEATKRAAFAAFVLDSTHATMFGHSAVLVAHEMRLQLPCDETLWAATNGTEVFKIENSLLQAGVKPTTFLDGLKKTLNGQNVRTNSFGRTILMAGLLSVSWHMAQRDLQVTSLGVVAQLGGKDKWRQALTRSFDHWKKDFDSALEGIRAGSSTYEGSNYYLPSTEDVEHETTFESRNVMHHLAHMSMHVDIVDLQIFAGAKRLLGRTVIPSDAAQVRKRVKDWAPSARARDATFYALQFLCQVLLPEERADMPFTADDDDLRAPRKLSLATTGVPIYSARDDHLLNRPWVLYYASLVVWSYGFALEGQIQVSRSYFSTPTARYQDMRAFLRRVGGVRSPEELVNVRDKNACLGLLLTLHGMFEKARWELLVEASRLLNQCVAISTGEIRV</sequence>
<evidence type="ECO:0000256" key="5">
    <source>
        <dbReference type="ARBA" id="ARBA00022833"/>
    </source>
</evidence>
<organism evidence="10 11">
    <name type="scientific">Tuber magnatum</name>
    <name type="common">white Piedmont truffle</name>
    <dbReference type="NCBI Taxonomy" id="42249"/>
    <lineage>
        <taxon>Eukaryota</taxon>
        <taxon>Fungi</taxon>
        <taxon>Dikarya</taxon>
        <taxon>Ascomycota</taxon>
        <taxon>Pezizomycotina</taxon>
        <taxon>Pezizomycetes</taxon>
        <taxon>Pezizales</taxon>
        <taxon>Tuberaceae</taxon>
        <taxon>Tuber</taxon>
    </lineage>
</organism>
<comment type="caution">
    <text evidence="10">The sequence shown here is derived from an EMBL/GenBank/DDBJ whole genome shotgun (WGS) entry which is preliminary data.</text>
</comment>
<dbReference type="OrthoDB" id="427030at2759"/>
<feature type="region of interest" description="Disordered" evidence="8">
    <location>
        <begin position="684"/>
        <end position="713"/>
    </location>
</feature>
<dbReference type="GO" id="GO:0000978">
    <property type="term" value="F:RNA polymerase II cis-regulatory region sequence-specific DNA binding"/>
    <property type="evidence" value="ECO:0007669"/>
    <property type="project" value="InterPro"/>
</dbReference>
<dbReference type="Proteomes" id="UP000246991">
    <property type="component" value="Unassembled WGS sequence"/>
</dbReference>
<feature type="region of interest" description="Disordered" evidence="8">
    <location>
        <begin position="120"/>
        <end position="139"/>
    </location>
</feature>
<proteinExistence type="predicted"/>
<keyword evidence="6" id="KW-0539">Nucleus</keyword>
<keyword evidence="3" id="KW-0677">Repeat</keyword>
<keyword evidence="4 7" id="KW-0863">Zinc-finger</keyword>
<protein>
    <recommendedName>
        <fullName evidence="9">C2H2-type domain-containing protein</fullName>
    </recommendedName>
</protein>
<evidence type="ECO:0000313" key="11">
    <source>
        <dbReference type="Proteomes" id="UP000246991"/>
    </source>
</evidence>
<evidence type="ECO:0000313" key="10">
    <source>
        <dbReference type="EMBL" id="PWW73476.1"/>
    </source>
</evidence>
<dbReference type="PROSITE" id="PS50157">
    <property type="entry name" value="ZINC_FINGER_C2H2_2"/>
    <property type="match status" value="2"/>
</dbReference>
<evidence type="ECO:0000256" key="2">
    <source>
        <dbReference type="ARBA" id="ARBA00022723"/>
    </source>
</evidence>
<reference evidence="10 11" key="1">
    <citation type="submission" date="2018-03" db="EMBL/GenBank/DDBJ databases">
        <title>Genomes of Pezizomycetes fungi and the evolution of truffles.</title>
        <authorList>
            <person name="Murat C."/>
            <person name="Payen T."/>
            <person name="Noel B."/>
            <person name="Kuo A."/>
            <person name="Martin F.M."/>
        </authorList>
    </citation>
    <scope>NUCLEOTIDE SEQUENCE [LARGE SCALE GENOMIC DNA]</scope>
    <source>
        <strain evidence="10">091103-1</strain>
    </source>
</reference>
<feature type="compositionally biased region" description="Polar residues" evidence="8">
    <location>
        <begin position="696"/>
        <end position="710"/>
    </location>
</feature>
<dbReference type="InterPro" id="IPR036236">
    <property type="entry name" value="Znf_C2H2_sf"/>
</dbReference>
<accession>A0A317SJ41</accession>
<dbReference type="PROSITE" id="PS00028">
    <property type="entry name" value="ZINC_FINGER_C2H2_1"/>
    <property type="match status" value="2"/>
</dbReference>